<dbReference type="RefSeq" id="WP_058122947.1">
    <property type="nucleotide sequence ID" value="NZ_CYRX01000011.1"/>
</dbReference>
<protein>
    <submittedName>
        <fullName evidence="3">Glycosyl transferase family 11</fullName>
    </submittedName>
</protein>
<evidence type="ECO:0000256" key="1">
    <source>
        <dbReference type="ARBA" id="ARBA00022676"/>
    </source>
</evidence>
<keyword evidence="2 3" id="KW-0808">Transferase</keyword>
<proteinExistence type="predicted"/>
<dbReference type="PANTHER" id="PTHR11927">
    <property type="entry name" value="GALACTOSIDE 2-L-FUCOSYLTRANSFERASE"/>
    <property type="match status" value="1"/>
</dbReference>
<keyword evidence="1" id="KW-0328">Glycosyltransferase</keyword>
<reference evidence="3 4" key="1">
    <citation type="submission" date="2015-09" db="EMBL/GenBank/DDBJ databases">
        <authorList>
            <consortium name="Swine Surveillance"/>
        </authorList>
    </citation>
    <scope>NUCLEOTIDE SEQUENCE [LARGE SCALE GENOMIC DNA]</scope>
    <source>
        <strain evidence="3 4">CECT 5294</strain>
    </source>
</reference>
<dbReference type="Pfam" id="PF01531">
    <property type="entry name" value="Glyco_transf_11"/>
    <property type="match status" value="1"/>
</dbReference>
<gene>
    <name evidence="3" type="ORF">THS5294_01129</name>
</gene>
<sequence>MITVRLLGGLGNQLFQYATGRALSLRLGVPLAIDDREAKRAEHTWLQPALHHFDTHALGGAPLPPDRAKRLRYAAWRAFGRSPQFLRETDLGVNAAIMNAADNVYLHGYFQSELYFHDFKEQIRYDLKVMTPPSAENADWLLRLRETSGATAVHLRRGDYVANAKAAATHGSVGPDYYASGIAELEARLGRELELFVFSNDPDWCREALSLPRPFTVIGHNSADDHYEDLRLMAACQHQIIANSTFSWWGAWLGASPTQTVIAPAQWFGAGARQNPDILPEHWLAI</sequence>
<name>A0A0P1FG01_9RHOB</name>
<evidence type="ECO:0000313" key="4">
    <source>
        <dbReference type="Proteomes" id="UP000051298"/>
    </source>
</evidence>
<evidence type="ECO:0000256" key="2">
    <source>
        <dbReference type="ARBA" id="ARBA00022679"/>
    </source>
</evidence>
<dbReference type="GO" id="GO:0005975">
    <property type="term" value="P:carbohydrate metabolic process"/>
    <property type="evidence" value="ECO:0007669"/>
    <property type="project" value="InterPro"/>
</dbReference>
<dbReference type="EMBL" id="CYRX01000011">
    <property type="protein sequence ID" value="CUH59841.1"/>
    <property type="molecule type" value="Genomic_DNA"/>
</dbReference>
<dbReference type="PANTHER" id="PTHR11927:SF9">
    <property type="entry name" value="L-FUCOSYLTRANSFERASE"/>
    <property type="match status" value="1"/>
</dbReference>
<dbReference type="GO" id="GO:0008107">
    <property type="term" value="F:galactoside 2-alpha-L-fucosyltransferase activity"/>
    <property type="evidence" value="ECO:0007669"/>
    <property type="project" value="InterPro"/>
</dbReference>
<dbReference type="CDD" id="cd11301">
    <property type="entry name" value="Fut1_Fut2_like"/>
    <property type="match status" value="1"/>
</dbReference>
<organism evidence="3 4">
    <name type="scientific">Thalassobacter stenotrophicus</name>
    <dbReference type="NCBI Taxonomy" id="266809"/>
    <lineage>
        <taxon>Bacteria</taxon>
        <taxon>Pseudomonadati</taxon>
        <taxon>Pseudomonadota</taxon>
        <taxon>Alphaproteobacteria</taxon>
        <taxon>Rhodobacterales</taxon>
        <taxon>Roseobacteraceae</taxon>
        <taxon>Thalassobacter</taxon>
    </lineage>
</organism>
<evidence type="ECO:0000313" key="3">
    <source>
        <dbReference type="EMBL" id="CUH59841.1"/>
    </source>
</evidence>
<dbReference type="Proteomes" id="UP000051298">
    <property type="component" value="Unassembled WGS sequence"/>
</dbReference>
<dbReference type="InterPro" id="IPR002516">
    <property type="entry name" value="Glyco_trans_11"/>
</dbReference>
<accession>A0A0P1FG01</accession>
<dbReference type="GO" id="GO:0016020">
    <property type="term" value="C:membrane"/>
    <property type="evidence" value="ECO:0007669"/>
    <property type="project" value="InterPro"/>
</dbReference>
<dbReference type="AlphaFoldDB" id="A0A0P1FG01"/>